<evidence type="ECO:0000313" key="2">
    <source>
        <dbReference type="EMBL" id="HGZ59714.1"/>
    </source>
</evidence>
<dbReference type="AlphaFoldDB" id="A0A7J3SJE4"/>
<dbReference type="GO" id="GO:0006203">
    <property type="term" value="P:dGTP catabolic process"/>
    <property type="evidence" value="ECO:0007669"/>
    <property type="project" value="TreeGrafter"/>
</dbReference>
<dbReference type="InterPro" id="IPR006674">
    <property type="entry name" value="HD_domain"/>
</dbReference>
<name>A0A7J3SJE4_9CREN</name>
<dbReference type="SMART" id="SM00471">
    <property type="entry name" value="HDc"/>
    <property type="match status" value="1"/>
</dbReference>
<organism evidence="2">
    <name type="scientific">Fervidicoccus fontis</name>
    <dbReference type="NCBI Taxonomy" id="683846"/>
    <lineage>
        <taxon>Archaea</taxon>
        <taxon>Thermoproteota</taxon>
        <taxon>Thermoprotei</taxon>
        <taxon>Fervidicoccales</taxon>
        <taxon>Fervidicoccaceae</taxon>
        <taxon>Fervidicoccus</taxon>
    </lineage>
</organism>
<dbReference type="CDD" id="cd00077">
    <property type="entry name" value="HDc"/>
    <property type="match status" value="1"/>
</dbReference>
<gene>
    <name evidence="2" type="ORF">ENW83_00705</name>
</gene>
<protein>
    <submittedName>
        <fullName evidence="2">HD domain-containing protein</fullName>
    </submittedName>
</protein>
<dbReference type="PROSITE" id="PS51831">
    <property type="entry name" value="HD"/>
    <property type="match status" value="1"/>
</dbReference>
<sequence>MQGKNSKGKSRTIFKDPVHNIISVNEYEYAIIQHPIINRLHGIKQLGFTYYVYPQAKHSRFEHSLGVMHIAGKIADAIASNAPDKLSELLRSRCGFQDFRQVVRLVGLLHDVGHLPYSHITETLLTEAATKGDVSEKMARVLNEAENLQLKPHEYYSCLFARKLSSEAKKWSKEYRKLSRYLTSASHVLCGEGVGDSILSPLGTEIIRRIISEDILDADRMDYLARDAYNTGSTYGIIDIDRIISGISLTQLNKEIAISIPSKLLSSIEELYYARYMMYKWVYLHHKVISLDLTYKSFLLEVSKNWEEIRRKLSKLLPLIPNNFWDVFLPSTIWNSSVKYGFKIDDSFIDLIMKISVSSKMEDLSSLSRGLLDRRLPLYSVIKREEDVITALSTLVGDNESDNFLDAMDALGKSYKVVVEGGTEACKSLFGKVVPLSEQCCFHDKLPNEALSCLAQKYIESFLDNEYPFRIQLTVYVTPPISSSKLPSKIVLVSNKHSIPLTKSSVMLKETLRLGLRPLIYVYSKEKPNDTEKERIKVALASFLIDLNKALEAENKKDEGIHSDDGMLS</sequence>
<comment type="caution">
    <text evidence="2">The sequence shown here is derived from an EMBL/GenBank/DDBJ whole genome shotgun (WGS) entry which is preliminary data.</text>
</comment>
<evidence type="ECO:0000259" key="1">
    <source>
        <dbReference type="PROSITE" id="PS51831"/>
    </source>
</evidence>
<reference evidence="2" key="1">
    <citation type="journal article" date="2020" name="mSystems">
        <title>Genome- and Community-Level Interaction Insights into Carbon Utilization and Element Cycling Functions of Hydrothermarchaeota in Hydrothermal Sediment.</title>
        <authorList>
            <person name="Zhou Z."/>
            <person name="Liu Y."/>
            <person name="Xu W."/>
            <person name="Pan J."/>
            <person name="Luo Z.H."/>
            <person name="Li M."/>
        </authorList>
    </citation>
    <scope>NUCLEOTIDE SEQUENCE [LARGE SCALE GENOMIC DNA]</scope>
    <source>
        <strain evidence="2">SpSt-885</strain>
    </source>
</reference>
<feature type="domain" description="HD" evidence="1">
    <location>
        <begin position="60"/>
        <end position="224"/>
    </location>
</feature>
<dbReference type="Gene3D" id="1.10.3210.10">
    <property type="entry name" value="Hypothetical protein af1432"/>
    <property type="match status" value="1"/>
</dbReference>
<dbReference type="Pfam" id="PF01966">
    <property type="entry name" value="HD"/>
    <property type="match status" value="1"/>
</dbReference>
<dbReference type="GO" id="GO:0008832">
    <property type="term" value="F:dGTPase activity"/>
    <property type="evidence" value="ECO:0007669"/>
    <property type="project" value="TreeGrafter"/>
</dbReference>
<accession>A0A7J3SJE4</accession>
<dbReference type="PANTHER" id="PTHR11373">
    <property type="entry name" value="DEOXYNUCLEOSIDE TRIPHOSPHATE TRIPHOSPHOHYDROLASE"/>
    <property type="match status" value="1"/>
</dbReference>
<proteinExistence type="predicted"/>
<dbReference type="SUPFAM" id="SSF109604">
    <property type="entry name" value="HD-domain/PDEase-like"/>
    <property type="match status" value="1"/>
</dbReference>
<dbReference type="EMBL" id="DTLS01000025">
    <property type="protein sequence ID" value="HGZ59714.1"/>
    <property type="molecule type" value="Genomic_DNA"/>
</dbReference>
<dbReference type="PANTHER" id="PTHR11373:SF4">
    <property type="entry name" value="DEOXYNUCLEOSIDE TRIPHOSPHATE TRIPHOSPHOHYDROLASE SAMHD1"/>
    <property type="match status" value="1"/>
</dbReference>
<dbReference type="InterPro" id="IPR003607">
    <property type="entry name" value="HD/PDEase_dom"/>
</dbReference>
<dbReference type="InterPro" id="IPR050135">
    <property type="entry name" value="dGTPase-like"/>
</dbReference>